<proteinExistence type="predicted"/>
<evidence type="ECO:0000313" key="10">
    <source>
        <dbReference type="EMBL" id="GAA4012840.1"/>
    </source>
</evidence>
<keyword evidence="6 9" id="KW-1133">Transmembrane helix</keyword>
<feature type="transmembrane region" description="Helical" evidence="9">
    <location>
        <begin position="192"/>
        <end position="213"/>
    </location>
</feature>
<keyword evidence="5 9" id="KW-0812">Transmembrane</keyword>
<evidence type="ECO:0000256" key="2">
    <source>
        <dbReference type="ARBA" id="ARBA00022448"/>
    </source>
</evidence>
<name>A0ABP7SKD5_9ACTN</name>
<accession>A0ABP7SKD5</accession>
<evidence type="ECO:0000256" key="5">
    <source>
        <dbReference type="ARBA" id="ARBA00022692"/>
    </source>
</evidence>
<keyword evidence="4" id="KW-0997">Cell inner membrane</keyword>
<feature type="transmembrane region" description="Helical" evidence="9">
    <location>
        <begin position="122"/>
        <end position="141"/>
    </location>
</feature>
<dbReference type="Proteomes" id="UP001500456">
    <property type="component" value="Unassembled WGS sequence"/>
</dbReference>
<evidence type="ECO:0000256" key="1">
    <source>
        <dbReference type="ARBA" id="ARBA00004651"/>
    </source>
</evidence>
<dbReference type="PANTHER" id="PTHR32196:SF21">
    <property type="entry name" value="ABC TRANSPORTER PERMEASE PROTEIN YPHD-RELATED"/>
    <property type="match status" value="1"/>
</dbReference>
<comment type="subcellular location">
    <subcellularLocation>
        <location evidence="1">Cell membrane</location>
        <topology evidence="1">Multi-pass membrane protein</topology>
    </subcellularLocation>
</comment>
<dbReference type="EMBL" id="BAAAZX010000021">
    <property type="protein sequence ID" value="GAA4012840.1"/>
    <property type="molecule type" value="Genomic_DNA"/>
</dbReference>
<feature type="transmembrane region" description="Helical" evidence="9">
    <location>
        <begin position="321"/>
        <end position="340"/>
    </location>
</feature>
<feature type="transmembrane region" description="Helical" evidence="9">
    <location>
        <begin position="99"/>
        <end position="116"/>
    </location>
</feature>
<reference evidence="11" key="1">
    <citation type="journal article" date="2019" name="Int. J. Syst. Evol. Microbiol.">
        <title>The Global Catalogue of Microorganisms (GCM) 10K type strain sequencing project: providing services to taxonomists for standard genome sequencing and annotation.</title>
        <authorList>
            <consortium name="The Broad Institute Genomics Platform"/>
            <consortium name="The Broad Institute Genome Sequencing Center for Infectious Disease"/>
            <person name="Wu L."/>
            <person name="Ma J."/>
        </authorList>
    </citation>
    <scope>NUCLEOTIDE SEQUENCE [LARGE SCALE GENOMIC DNA]</scope>
    <source>
        <strain evidence="11">JCM 16924</strain>
    </source>
</reference>
<feature type="transmembrane region" description="Helical" evidence="9">
    <location>
        <begin position="153"/>
        <end position="172"/>
    </location>
</feature>
<evidence type="ECO:0000256" key="7">
    <source>
        <dbReference type="ARBA" id="ARBA00023136"/>
    </source>
</evidence>
<feature type="region of interest" description="Disordered" evidence="8">
    <location>
        <begin position="1"/>
        <end position="29"/>
    </location>
</feature>
<evidence type="ECO:0000256" key="6">
    <source>
        <dbReference type="ARBA" id="ARBA00022989"/>
    </source>
</evidence>
<sequence>MSRLRDGQTVYQDEQEASGGGADRPHASLRPRRGRLESIGIGRFSGVVVFVAMFALFALWVPDAFLTSTTWRTIADANAITAILAISLLIPLSAGVYDLSIAQNTGFCAIVCGLLLTGESGFGVVPAILVTLVVGALIGAFNGYLTGFLGLDSFIATLGTLALLQGTASLVTNGEYVGPFPGSFTSITGHSILGLPIVAVYMIVLAVLVWYALEHTPAGRRCAATGANPDAARLAGIQTRRVIFTAMVIAGTGAAVAGVLLGSTLNSVNENMGPQYLLPAFAAAFLGTTQLKLGRFNVWGTVLAVYLLGTGVQGLQLAGAAVWVTNVFNGAALILAVLYARALRQRRKRKEVEAAEA</sequence>
<keyword evidence="3" id="KW-1003">Cell membrane</keyword>
<protein>
    <submittedName>
        <fullName evidence="10">ABC transporter permease</fullName>
    </submittedName>
</protein>
<evidence type="ECO:0000256" key="9">
    <source>
        <dbReference type="SAM" id="Phobius"/>
    </source>
</evidence>
<feature type="transmembrane region" description="Helical" evidence="9">
    <location>
        <begin position="242"/>
        <end position="261"/>
    </location>
</feature>
<comment type="caution">
    <text evidence="10">The sequence shown here is derived from an EMBL/GenBank/DDBJ whole genome shotgun (WGS) entry which is preliminary data.</text>
</comment>
<organism evidence="10 11">
    <name type="scientific">Streptomyces plumbiresistens</name>
    <dbReference type="NCBI Taxonomy" id="511811"/>
    <lineage>
        <taxon>Bacteria</taxon>
        <taxon>Bacillati</taxon>
        <taxon>Actinomycetota</taxon>
        <taxon>Actinomycetes</taxon>
        <taxon>Kitasatosporales</taxon>
        <taxon>Streptomycetaceae</taxon>
        <taxon>Streptomyces</taxon>
    </lineage>
</organism>
<evidence type="ECO:0000256" key="4">
    <source>
        <dbReference type="ARBA" id="ARBA00022519"/>
    </source>
</evidence>
<feature type="transmembrane region" description="Helical" evidence="9">
    <location>
        <begin position="73"/>
        <end position="92"/>
    </location>
</feature>
<keyword evidence="2" id="KW-0813">Transport</keyword>
<feature type="transmembrane region" description="Helical" evidence="9">
    <location>
        <begin position="40"/>
        <end position="61"/>
    </location>
</feature>
<keyword evidence="11" id="KW-1185">Reference proteome</keyword>
<evidence type="ECO:0000256" key="3">
    <source>
        <dbReference type="ARBA" id="ARBA00022475"/>
    </source>
</evidence>
<evidence type="ECO:0000313" key="11">
    <source>
        <dbReference type="Proteomes" id="UP001500456"/>
    </source>
</evidence>
<dbReference type="PANTHER" id="PTHR32196">
    <property type="entry name" value="ABC TRANSPORTER PERMEASE PROTEIN YPHD-RELATED-RELATED"/>
    <property type="match status" value="1"/>
</dbReference>
<gene>
    <name evidence="10" type="ORF">GCM10022232_63680</name>
</gene>
<dbReference type="InterPro" id="IPR001851">
    <property type="entry name" value="ABC_transp_permease"/>
</dbReference>
<dbReference type="Pfam" id="PF02653">
    <property type="entry name" value="BPD_transp_2"/>
    <property type="match status" value="1"/>
</dbReference>
<dbReference type="CDD" id="cd06579">
    <property type="entry name" value="TM_PBP1_transp_AraH_like"/>
    <property type="match status" value="1"/>
</dbReference>
<keyword evidence="7 9" id="KW-0472">Membrane</keyword>
<evidence type="ECO:0000256" key="8">
    <source>
        <dbReference type="SAM" id="MobiDB-lite"/>
    </source>
</evidence>